<comment type="caution">
    <text evidence="5">The sequence shown here is derived from an EMBL/GenBank/DDBJ whole genome shotgun (WGS) entry which is preliminary data.</text>
</comment>
<dbReference type="InterPro" id="IPR050268">
    <property type="entry name" value="NADH-dep_flavin_reductase"/>
</dbReference>
<dbReference type="GO" id="GO:0042602">
    <property type="term" value="F:riboflavin reductase (NADPH) activity"/>
    <property type="evidence" value="ECO:0007669"/>
    <property type="project" value="TreeGrafter"/>
</dbReference>
<dbReference type="PANTHER" id="PTHR30466:SF11">
    <property type="entry name" value="FLAVIN-DEPENDENT MONOOXYGENASE, REDUCTASE SUBUNIT HSAB"/>
    <property type="match status" value="1"/>
</dbReference>
<feature type="region of interest" description="Disordered" evidence="3">
    <location>
        <begin position="178"/>
        <end position="200"/>
    </location>
</feature>
<evidence type="ECO:0000256" key="2">
    <source>
        <dbReference type="ARBA" id="ARBA00023002"/>
    </source>
</evidence>
<keyword evidence="6" id="KW-1185">Reference proteome</keyword>
<dbReference type="InterPro" id="IPR002563">
    <property type="entry name" value="Flavin_Rdtase-like_dom"/>
</dbReference>
<accession>L7KFZ6</accession>
<dbReference type="SMART" id="SM00903">
    <property type="entry name" value="Flavin_Reduct"/>
    <property type="match status" value="1"/>
</dbReference>
<feature type="compositionally biased region" description="Low complexity" evidence="3">
    <location>
        <begin position="178"/>
        <end position="193"/>
    </location>
</feature>
<keyword evidence="2" id="KW-0560">Oxidoreductase</keyword>
<dbReference type="GO" id="GO:0010181">
    <property type="term" value="F:FMN binding"/>
    <property type="evidence" value="ECO:0007669"/>
    <property type="project" value="InterPro"/>
</dbReference>
<dbReference type="InterPro" id="IPR012349">
    <property type="entry name" value="Split_barrel_FMN-bd"/>
</dbReference>
<dbReference type="STRING" id="1220583.GOACH_01_01860"/>
<dbReference type="Proteomes" id="UP000010988">
    <property type="component" value="Unassembled WGS sequence"/>
</dbReference>
<feature type="domain" description="Flavin reductase like" evidence="4">
    <location>
        <begin position="27"/>
        <end position="170"/>
    </location>
</feature>
<gene>
    <name evidence="5" type="ORF">GOACH_01_01860</name>
</gene>
<proteinExistence type="inferred from homology"/>
<protein>
    <submittedName>
        <fullName evidence="5">Putative oxidoreductase</fullName>
    </submittedName>
</protein>
<evidence type="ECO:0000256" key="3">
    <source>
        <dbReference type="SAM" id="MobiDB-lite"/>
    </source>
</evidence>
<organism evidence="5 6">
    <name type="scientific">Gordonia aichiensis NBRC 108223</name>
    <dbReference type="NCBI Taxonomy" id="1220583"/>
    <lineage>
        <taxon>Bacteria</taxon>
        <taxon>Bacillati</taxon>
        <taxon>Actinomycetota</taxon>
        <taxon>Actinomycetes</taxon>
        <taxon>Mycobacteriales</taxon>
        <taxon>Gordoniaceae</taxon>
        <taxon>Gordonia</taxon>
    </lineage>
</organism>
<dbReference type="Gene3D" id="2.30.110.10">
    <property type="entry name" value="Electron Transport, Fmn-binding Protein, Chain A"/>
    <property type="match status" value="1"/>
</dbReference>
<dbReference type="EMBL" id="BANR01000001">
    <property type="protein sequence ID" value="GAC46867.1"/>
    <property type="molecule type" value="Genomic_DNA"/>
</dbReference>
<evidence type="ECO:0000259" key="4">
    <source>
        <dbReference type="SMART" id="SM00903"/>
    </source>
</evidence>
<reference evidence="5 6" key="1">
    <citation type="submission" date="2012-12" db="EMBL/GenBank/DDBJ databases">
        <title>Whole genome shotgun sequence of Gordonia aichiensis NBRC 108223.</title>
        <authorList>
            <person name="Isaki-Nakamura S."/>
            <person name="Hosoyama A."/>
            <person name="Tsuchikane K."/>
            <person name="Ando Y."/>
            <person name="Baba S."/>
            <person name="Ohji S."/>
            <person name="Hamada M."/>
            <person name="Tamura T."/>
            <person name="Yamazoe A."/>
            <person name="Yamazaki S."/>
            <person name="Fujita N."/>
        </authorList>
    </citation>
    <scope>NUCLEOTIDE SEQUENCE [LARGE SCALE GENOMIC DNA]</scope>
    <source>
        <strain evidence="5 6">NBRC 108223</strain>
    </source>
</reference>
<dbReference type="AlphaFoldDB" id="L7KFZ6"/>
<dbReference type="PANTHER" id="PTHR30466">
    <property type="entry name" value="FLAVIN REDUCTASE"/>
    <property type="match status" value="1"/>
</dbReference>
<dbReference type="RefSeq" id="WP_005169209.1">
    <property type="nucleotide sequence ID" value="NZ_BANR01000001.1"/>
</dbReference>
<evidence type="ECO:0000256" key="1">
    <source>
        <dbReference type="ARBA" id="ARBA00008898"/>
    </source>
</evidence>
<evidence type="ECO:0000313" key="5">
    <source>
        <dbReference type="EMBL" id="GAC46867.1"/>
    </source>
</evidence>
<dbReference type="eggNOG" id="COG1853">
    <property type="taxonomic scope" value="Bacteria"/>
</dbReference>
<dbReference type="OrthoDB" id="9792858at2"/>
<evidence type="ECO:0000313" key="6">
    <source>
        <dbReference type="Proteomes" id="UP000010988"/>
    </source>
</evidence>
<dbReference type="Pfam" id="PF01613">
    <property type="entry name" value="Flavin_Reduct"/>
    <property type="match status" value="1"/>
</dbReference>
<comment type="similarity">
    <text evidence="1">Belongs to the non-flavoprotein flavin reductase family.</text>
</comment>
<sequence>MTALDVRADAARPPRDQFDSNLFRDVLGRFCSGVVVITASSSGENVGMTCQSFMSMSLDPPLVAFAPAATSSTYPTIRDSGSFAVNVLSSTQSATALGFARRGIDRFADARWHLGVTGAPLLDDAVAHIECELYAEHTVGDHYLSVGRVLALDGHPDAEPLLFFRSAFGAWSATSQNAGSHSATSQSATSHGATSHEERS</sequence>
<dbReference type="SUPFAM" id="SSF50475">
    <property type="entry name" value="FMN-binding split barrel"/>
    <property type="match status" value="1"/>
</dbReference>
<name>L7KFZ6_9ACTN</name>